<keyword evidence="2 4" id="KW-0694">RNA-binding</keyword>
<dbReference type="EC" id="5.4.99.-" evidence="5"/>
<evidence type="ECO:0000256" key="5">
    <source>
        <dbReference type="RuleBase" id="RU003887"/>
    </source>
</evidence>
<dbReference type="Pfam" id="PF00849">
    <property type="entry name" value="PseudoU_synth_2"/>
    <property type="match status" value="1"/>
</dbReference>
<evidence type="ECO:0000313" key="7">
    <source>
        <dbReference type="EMBL" id="MFD2828968.1"/>
    </source>
</evidence>
<keyword evidence="3 5" id="KW-0413">Isomerase</keyword>
<dbReference type="RefSeq" id="WP_377770545.1">
    <property type="nucleotide sequence ID" value="NZ_JBHUOQ010000001.1"/>
</dbReference>
<gene>
    <name evidence="7" type="ORF">ACFSX4_00720</name>
</gene>
<keyword evidence="8" id="KW-1185">Reference proteome</keyword>
<dbReference type="PANTHER" id="PTHR47683:SF4">
    <property type="entry name" value="PSEUDOURIDINE SYNTHASE"/>
    <property type="match status" value="1"/>
</dbReference>
<dbReference type="InterPro" id="IPR006145">
    <property type="entry name" value="PsdUridine_synth_RsuA/RluA"/>
</dbReference>
<evidence type="ECO:0000313" key="8">
    <source>
        <dbReference type="Proteomes" id="UP001597519"/>
    </source>
</evidence>
<dbReference type="Pfam" id="PF01479">
    <property type="entry name" value="S4"/>
    <property type="match status" value="1"/>
</dbReference>
<dbReference type="EMBL" id="JBHUOQ010000001">
    <property type="protein sequence ID" value="MFD2828968.1"/>
    <property type="molecule type" value="Genomic_DNA"/>
</dbReference>
<dbReference type="NCBIfam" id="TIGR00093">
    <property type="entry name" value="pseudouridine synthase"/>
    <property type="match status" value="1"/>
</dbReference>
<dbReference type="SMART" id="SM00363">
    <property type="entry name" value="S4"/>
    <property type="match status" value="1"/>
</dbReference>
<dbReference type="PROSITE" id="PS01149">
    <property type="entry name" value="PSI_RSU"/>
    <property type="match status" value="1"/>
</dbReference>
<dbReference type="Proteomes" id="UP001597519">
    <property type="component" value="Unassembled WGS sequence"/>
</dbReference>
<dbReference type="CDD" id="cd00165">
    <property type="entry name" value="S4"/>
    <property type="match status" value="1"/>
</dbReference>
<dbReference type="InterPro" id="IPR018496">
    <property type="entry name" value="PsdUridine_synth_RsuA/RluB_CS"/>
</dbReference>
<proteinExistence type="inferred from homology"/>
<dbReference type="InterPro" id="IPR036986">
    <property type="entry name" value="S4_RNA-bd_sf"/>
</dbReference>
<dbReference type="InterPro" id="IPR042092">
    <property type="entry name" value="PsdUridine_s_RsuA/RluB/E/F_cat"/>
</dbReference>
<comment type="similarity">
    <text evidence="1 5">Belongs to the pseudouridine synthase RsuA family.</text>
</comment>
<dbReference type="GO" id="GO:0016853">
    <property type="term" value="F:isomerase activity"/>
    <property type="evidence" value="ECO:0007669"/>
    <property type="project" value="UniProtKB-KW"/>
</dbReference>
<dbReference type="PROSITE" id="PS50889">
    <property type="entry name" value="S4"/>
    <property type="match status" value="1"/>
</dbReference>
<dbReference type="SUPFAM" id="SSF55174">
    <property type="entry name" value="Alpha-L RNA-binding motif"/>
    <property type="match status" value="1"/>
</dbReference>
<dbReference type="InterPro" id="IPR000748">
    <property type="entry name" value="PsdUridine_synth_RsuA/RluB/E/F"/>
</dbReference>
<evidence type="ECO:0000256" key="1">
    <source>
        <dbReference type="ARBA" id="ARBA00008348"/>
    </source>
</evidence>
<accession>A0ABW5WSK5</accession>
<dbReference type="SUPFAM" id="SSF55120">
    <property type="entry name" value="Pseudouridine synthase"/>
    <property type="match status" value="1"/>
</dbReference>
<evidence type="ECO:0000256" key="3">
    <source>
        <dbReference type="ARBA" id="ARBA00023235"/>
    </source>
</evidence>
<dbReference type="Gene3D" id="3.30.70.1560">
    <property type="entry name" value="Alpha-L RNA-binding motif"/>
    <property type="match status" value="1"/>
</dbReference>
<dbReference type="InterPro" id="IPR050343">
    <property type="entry name" value="RsuA_PseudoU_synthase"/>
</dbReference>
<dbReference type="InterPro" id="IPR002942">
    <property type="entry name" value="S4_RNA-bd"/>
</dbReference>
<protein>
    <recommendedName>
        <fullName evidence="5">Pseudouridine synthase</fullName>
        <ecNumber evidence="5">5.4.99.-</ecNumber>
    </recommendedName>
</protein>
<name>A0ABW5WSK5_9STAP</name>
<organism evidence="7 8">
    <name type="scientific">Corticicoccus populi</name>
    <dbReference type="NCBI Taxonomy" id="1812821"/>
    <lineage>
        <taxon>Bacteria</taxon>
        <taxon>Bacillati</taxon>
        <taxon>Bacillota</taxon>
        <taxon>Bacilli</taxon>
        <taxon>Bacillales</taxon>
        <taxon>Staphylococcaceae</taxon>
        <taxon>Corticicoccus</taxon>
    </lineage>
</organism>
<dbReference type="Gene3D" id="3.30.70.580">
    <property type="entry name" value="Pseudouridine synthase I, catalytic domain, N-terminal subdomain"/>
    <property type="match status" value="1"/>
</dbReference>
<feature type="domain" description="RNA-binding S4" evidence="6">
    <location>
        <begin position="1"/>
        <end position="57"/>
    </location>
</feature>
<evidence type="ECO:0000259" key="6">
    <source>
        <dbReference type="SMART" id="SM00363"/>
    </source>
</evidence>
<reference evidence="8" key="1">
    <citation type="journal article" date="2019" name="Int. J. Syst. Evol. Microbiol.">
        <title>The Global Catalogue of Microorganisms (GCM) 10K type strain sequencing project: providing services to taxonomists for standard genome sequencing and annotation.</title>
        <authorList>
            <consortium name="The Broad Institute Genomics Platform"/>
            <consortium name="The Broad Institute Genome Sequencing Center for Infectious Disease"/>
            <person name="Wu L."/>
            <person name="Ma J."/>
        </authorList>
    </citation>
    <scope>NUCLEOTIDE SEQUENCE [LARGE SCALE GENOMIC DNA]</scope>
    <source>
        <strain evidence="8">KCTC 33575</strain>
    </source>
</reference>
<sequence>MRLDKYLSNAGTGSRKEVGGLIKKGQVTVNGSVVKSPKVSVTYQDDILIGTEKVNLEAFIYIMLHKPQGVISSTEDEAETVIDIIDHAQAGELFPVGRLDKDTTGLLLITNDGKLAHKLTSPKKHHGKTYEVILRDAVSEEDLDALREGIPLKDFFTKPAEAEKIDEQKVHLTITEGKFHQVKRMFQYLGNEVTGLKRISFASLPLDEKLKPGEYRSLSSEELDILRNLV</sequence>
<dbReference type="CDD" id="cd02553">
    <property type="entry name" value="PseudoU_synth_RsuA"/>
    <property type="match status" value="1"/>
</dbReference>
<evidence type="ECO:0000256" key="2">
    <source>
        <dbReference type="ARBA" id="ARBA00022884"/>
    </source>
</evidence>
<dbReference type="PANTHER" id="PTHR47683">
    <property type="entry name" value="PSEUDOURIDINE SYNTHASE FAMILY PROTEIN-RELATED"/>
    <property type="match status" value="1"/>
</dbReference>
<dbReference type="InterPro" id="IPR020103">
    <property type="entry name" value="PsdUridine_synth_cat_dom_sf"/>
</dbReference>
<comment type="caution">
    <text evidence="7">The sequence shown here is derived from an EMBL/GenBank/DDBJ whole genome shotgun (WGS) entry which is preliminary data.</text>
</comment>
<dbReference type="InterPro" id="IPR020094">
    <property type="entry name" value="TruA/RsuA/RluB/E/F_N"/>
</dbReference>
<evidence type="ECO:0000256" key="4">
    <source>
        <dbReference type="PROSITE-ProRule" id="PRU00182"/>
    </source>
</evidence>
<dbReference type="Gene3D" id="3.10.290.10">
    <property type="entry name" value="RNA-binding S4 domain"/>
    <property type="match status" value="1"/>
</dbReference>